<feature type="binding site" evidence="2">
    <location>
        <position position="253"/>
    </location>
    <ligand>
        <name>Mg(2+)</name>
        <dbReference type="ChEBI" id="CHEBI:18420"/>
    </ligand>
</feature>
<keyword evidence="2 4" id="KW-0808">Transferase</keyword>
<keyword evidence="2" id="KW-0239">DNA-directed DNA polymerase</keyword>
<dbReference type="Gene3D" id="1.10.150.20">
    <property type="entry name" value="5' to 3' exonuclease, C-terminal subdomain"/>
    <property type="match status" value="1"/>
</dbReference>
<evidence type="ECO:0000313" key="4">
    <source>
        <dbReference type="EMBL" id="AIF83597.1"/>
    </source>
</evidence>
<dbReference type="InterPro" id="IPR036775">
    <property type="entry name" value="DNA_pol_Y-fam_lit_finger_sf"/>
</dbReference>
<dbReference type="Gene3D" id="3.20.20.410">
    <property type="entry name" value="Protein of unknown function UPF0759"/>
    <property type="match status" value="1"/>
</dbReference>
<dbReference type="Pfam" id="PF11798">
    <property type="entry name" value="IMS_HHH"/>
    <property type="match status" value="1"/>
</dbReference>
<evidence type="ECO:0000256" key="1">
    <source>
        <dbReference type="ARBA" id="ARBA00010945"/>
    </source>
</evidence>
<dbReference type="GeneID" id="41597320"/>
<keyword evidence="2" id="KW-0235">DNA replication</keyword>
<dbReference type="InterPro" id="IPR002763">
    <property type="entry name" value="DUF72"/>
</dbReference>
<dbReference type="Pfam" id="PF11799">
    <property type="entry name" value="IMS_C"/>
    <property type="match status" value="1"/>
</dbReference>
<dbReference type="InterPro" id="IPR043128">
    <property type="entry name" value="Rev_trsase/Diguanyl_cyclase"/>
</dbReference>
<comment type="subcellular location">
    <subcellularLocation>
        <location evidence="2">Cytoplasm</location>
    </subcellularLocation>
</comment>
<dbReference type="GO" id="GO:0003887">
    <property type="term" value="F:DNA-directed DNA polymerase activity"/>
    <property type="evidence" value="ECO:0007669"/>
    <property type="project" value="UniProtKB-UniRule"/>
</dbReference>
<dbReference type="InterPro" id="IPR017961">
    <property type="entry name" value="DNA_pol_Y-fam_little_finger"/>
</dbReference>
<dbReference type="InterPro" id="IPR043502">
    <property type="entry name" value="DNA/RNA_pol_sf"/>
</dbReference>
<reference evidence="4 5" key="1">
    <citation type="journal article" date="2014" name="PLoS ONE">
        <title>Genome Sequence of Candidatus Nitrososphaera evergladensis from Group I.1b Enriched from Everglades Soil Reveals Novel Genomic Features of the Ammonia-Oxidizing Archaea.</title>
        <authorList>
            <person name="Zhalnina K.V."/>
            <person name="Dias R."/>
            <person name="Leonard M.T."/>
            <person name="Dorr de Quadros P."/>
            <person name="Camargo F.A."/>
            <person name="Drew J.C."/>
            <person name="Farmerie W.G."/>
            <person name="Daroub S.H."/>
            <person name="Triplett E.W."/>
        </authorList>
    </citation>
    <scope>NUCLEOTIDE SEQUENCE [LARGE SCALE GENOMIC DNA]</scope>
    <source>
        <strain evidence="4 5">SR1</strain>
    </source>
</reference>
<comment type="similarity">
    <text evidence="1 2">Belongs to the DNA polymerase type-Y family.</text>
</comment>
<dbReference type="EC" id="2.7.7.7" evidence="2"/>
<dbReference type="CDD" id="cd03586">
    <property type="entry name" value="PolY_Pol_IV_kappa"/>
    <property type="match status" value="1"/>
</dbReference>
<feature type="site" description="Substrate discrimination" evidence="2">
    <location>
        <position position="258"/>
    </location>
</feature>
<accession>A0A075MS07</accession>
<dbReference type="InterPro" id="IPR001126">
    <property type="entry name" value="UmuC"/>
</dbReference>
<comment type="catalytic activity">
    <reaction evidence="2">
        <text>DNA(n) + a 2'-deoxyribonucleoside 5'-triphosphate = DNA(n+1) + diphosphate</text>
        <dbReference type="Rhea" id="RHEA:22508"/>
        <dbReference type="Rhea" id="RHEA-COMP:17339"/>
        <dbReference type="Rhea" id="RHEA-COMP:17340"/>
        <dbReference type="ChEBI" id="CHEBI:33019"/>
        <dbReference type="ChEBI" id="CHEBI:61560"/>
        <dbReference type="ChEBI" id="CHEBI:173112"/>
        <dbReference type="EC" id="2.7.7.7"/>
    </reaction>
</comment>
<keyword evidence="5" id="KW-1185">Reference proteome</keyword>
<dbReference type="InterPro" id="IPR036520">
    <property type="entry name" value="UPF0759_sf"/>
</dbReference>
<dbReference type="GO" id="GO:0000287">
    <property type="term" value="F:magnesium ion binding"/>
    <property type="evidence" value="ECO:0007669"/>
    <property type="project" value="UniProtKB-UniRule"/>
</dbReference>
<keyword evidence="2" id="KW-0460">Magnesium</keyword>
<evidence type="ECO:0000256" key="2">
    <source>
        <dbReference type="HAMAP-Rule" id="MF_01113"/>
    </source>
</evidence>
<dbReference type="InterPro" id="IPR024728">
    <property type="entry name" value="PolY_HhH_motif"/>
</dbReference>
<feature type="domain" description="UmuC" evidence="3">
    <location>
        <begin position="249"/>
        <end position="435"/>
    </location>
</feature>
<dbReference type="Pfam" id="PF00817">
    <property type="entry name" value="IMS"/>
    <property type="match status" value="1"/>
</dbReference>
<dbReference type="InterPro" id="IPR022880">
    <property type="entry name" value="DNApol_IV"/>
</dbReference>
<keyword evidence="2" id="KW-0479">Metal-binding</keyword>
<comment type="cofactor">
    <cofactor evidence="2">
        <name>Mg(2+)</name>
        <dbReference type="ChEBI" id="CHEBI:18420"/>
    </cofactor>
    <text evidence="2">Binds 2 magnesium ions per subunit.</text>
</comment>
<dbReference type="Gene3D" id="3.30.1490.100">
    <property type="entry name" value="DNA polymerase, Y-family, little finger domain"/>
    <property type="match status" value="1"/>
</dbReference>
<dbReference type="RefSeq" id="WP_148700340.1">
    <property type="nucleotide sequence ID" value="NZ_CP007174.1"/>
</dbReference>
<dbReference type="Proteomes" id="UP000028194">
    <property type="component" value="Chromosome"/>
</dbReference>
<keyword evidence="2" id="KW-0234">DNA repair</keyword>
<dbReference type="GO" id="GO:0003684">
    <property type="term" value="F:damaged DNA binding"/>
    <property type="evidence" value="ECO:0007669"/>
    <property type="project" value="InterPro"/>
</dbReference>
<dbReference type="GO" id="GO:0006261">
    <property type="term" value="P:DNA-templated DNA replication"/>
    <property type="evidence" value="ECO:0007669"/>
    <property type="project" value="UniProtKB-UniRule"/>
</dbReference>
<dbReference type="SUPFAM" id="SSF100879">
    <property type="entry name" value="Lesion bypass DNA polymerase (Y-family), little finger domain"/>
    <property type="match status" value="1"/>
</dbReference>
<feature type="binding site" evidence="2">
    <location>
        <position position="353"/>
    </location>
    <ligand>
        <name>Mg(2+)</name>
        <dbReference type="ChEBI" id="CHEBI:18420"/>
    </ligand>
</feature>
<gene>
    <name evidence="2" type="primary">dbh</name>
    <name evidence="4" type="ORF">NTE_01534</name>
</gene>
<keyword evidence="2" id="KW-0548">Nucleotidyltransferase</keyword>
<sequence>MRHFVGCAGWRFGNFYPQALAPKEYLSHYSRVFDVVEVGVPATYEHSFWRWARETPEGFRFVVRIPEQATTTIVEEGSALSNLLEAFRPIEEKTLAVVIRAPRGLALQDGQKWLERVLATCTYHGYSAILDFAHPSWFQDTTYNILRKHGASMYWRSGMNARAAITSDFIFLRLAGDGGNWKAELEIALKEAGQEESQVDMSIIIADSPQGANAALRHLGLPERKYAGPMPAPALPVPAPRWSAGSRMVLCVDLNAFYPSCEELREPALKGRPHAVIMTDQPAGKITRGVVSSCSYEARRFGVRSAMPLARAIALCPDMELRPVDIAYYKQVSEKVMEVLSGFADVIEQASIDEAFLDCTSKAAGDASPYEYASSVKRAIRERCGLSVSIGVAPSKSAAKIASDFKKPDGVTVVYPDRLQDFLAPLEVGRISGIGPKTQQELKKIGIATIGQLAACDVQKLTSRFGRNGLWMWQVATGADSDPVVPREDHVSISTEHSLEVYAKDRKQVLAELTALCDELYDRVAGRGYLFRTVGVKIVKSDFSVETREMSYQGPQQRRESILAAIPQLVDRFDLDAPVRKVGLRVTNLAHPGRHEAQRTLLDFVEEEEEQ</sequence>
<dbReference type="SUPFAM" id="SSF56672">
    <property type="entry name" value="DNA/RNA polymerases"/>
    <property type="match status" value="1"/>
</dbReference>
<organism evidence="4 5">
    <name type="scientific">Candidatus Nitrososphaera evergladensis SR1</name>
    <dbReference type="NCBI Taxonomy" id="1459636"/>
    <lineage>
        <taxon>Archaea</taxon>
        <taxon>Nitrososphaerota</taxon>
        <taxon>Nitrososphaeria</taxon>
        <taxon>Nitrososphaerales</taxon>
        <taxon>Nitrososphaeraceae</taxon>
        <taxon>Nitrososphaera</taxon>
    </lineage>
</organism>
<dbReference type="eggNOG" id="arCOG04582">
    <property type="taxonomic scope" value="Archaea"/>
</dbReference>
<dbReference type="GO" id="GO:0006281">
    <property type="term" value="P:DNA repair"/>
    <property type="evidence" value="ECO:0007669"/>
    <property type="project" value="UniProtKB-UniRule"/>
</dbReference>
<keyword evidence="2" id="KW-0238">DNA-binding</keyword>
<keyword evidence="2" id="KW-0227">DNA damage</keyword>
<keyword evidence="2" id="KW-0963">Cytoplasm</keyword>
<dbReference type="Gene3D" id="3.40.1170.60">
    <property type="match status" value="1"/>
</dbReference>
<dbReference type="STRING" id="1459636.NTE_01534"/>
<proteinExistence type="inferred from homology"/>
<comment type="subunit">
    <text evidence="2">Monomer.</text>
</comment>
<evidence type="ECO:0000313" key="5">
    <source>
        <dbReference type="Proteomes" id="UP000028194"/>
    </source>
</evidence>
<dbReference type="Pfam" id="PF01904">
    <property type="entry name" value="DUF72"/>
    <property type="match status" value="1"/>
</dbReference>
<protein>
    <recommendedName>
        <fullName evidence="2">DNA polymerase IV</fullName>
        <shortName evidence="2">Pol IV</shortName>
        <ecNumber evidence="2">2.7.7.7</ecNumber>
    </recommendedName>
</protein>
<comment type="function">
    <text evidence="2">Poorly processive, error-prone DNA polymerase involved in untargeted mutagenesis. Copies undamaged DNA at stalled replication forks, which arise in vivo from mismatched or misaligned primer ends. These misaligned primers can be extended by PolIV. Exhibits no 3'-5' exonuclease (proofreading) activity. May be involved in translesional synthesis.</text>
</comment>
<dbReference type="InterPro" id="IPR050116">
    <property type="entry name" value="DNA_polymerase-Y"/>
</dbReference>
<dbReference type="SUPFAM" id="SSF117396">
    <property type="entry name" value="TM1631-like"/>
    <property type="match status" value="1"/>
</dbReference>
<dbReference type="GO" id="GO:0042276">
    <property type="term" value="P:error-prone translesion synthesis"/>
    <property type="evidence" value="ECO:0007669"/>
    <property type="project" value="TreeGrafter"/>
</dbReference>
<dbReference type="HAMAP" id="MF_01113">
    <property type="entry name" value="DNApol_IV"/>
    <property type="match status" value="1"/>
</dbReference>
<dbReference type="OrthoDB" id="372207at2157"/>
<dbReference type="GO" id="GO:0005737">
    <property type="term" value="C:cytoplasm"/>
    <property type="evidence" value="ECO:0007669"/>
    <property type="project" value="UniProtKB-SubCell"/>
</dbReference>
<dbReference type="HOGENOM" id="CLU_444566_0_0_2"/>
<dbReference type="AlphaFoldDB" id="A0A075MS07"/>
<dbReference type="eggNOG" id="arCOG04291">
    <property type="taxonomic scope" value="Archaea"/>
</dbReference>
<dbReference type="PROSITE" id="PS50173">
    <property type="entry name" value="UMUC"/>
    <property type="match status" value="1"/>
</dbReference>
<feature type="active site" evidence="2">
    <location>
        <position position="354"/>
    </location>
</feature>
<keyword evidence="2" id="KW-0515">Mutator protein</keyword>
<dbReference type="EMBL" id="CP007174">
    <property type="protein sequence ID" value="AIF83597.1"/>
    <property type="molecule type" value="Genomic_DNA"/>
</dbReference>
<dbReference type="NCBIfam" id="NF002677">
    <property type="entry name" value="PRK02406.1"/>
    <property type="match status" value="1"/>
</dbReference>
<dbReference type="Gene3D" id="3.30.70.270">
    <property type="match status" value="1"/>
</dbReference>
<evidence type="ECO:0000259" key="3">
    <source>
        <dbReference type="PROSITE" id="PS50173"/>
    </source>
</evidence>
<dbReference type="PANTHER" id="PTHR11076:SF33">
    <property type="entry name" value="DNA POLYMERASE KAPPA"/>
    <property type="match status" value="1"/>
</dbReference>
<dbReference type="PANTHER" id="PTHR11076">
    <property type="entry name" value="DNA REPAIR POLYMERASE UMUC / TRANSFERASE FAMILY MEMBER"/>
    <property type="match status" value="1"/>
</dbReference>
<dbReference type="KEGG" id="nev:NTE_01534"/>
<name>A0A075MS07_9ARCH</name>